<evidence type="ECO:0000313" key="2">
    <source>
        <dbReference type="Proteomes" id="UP001302806"/>
    </source>
</evidence>
<organism evidence="1 2">
    <name type="scientific">Thalassobellus suaedae</name>
    <dbReference type="NCBI Taxonomy" id="3074124"/>
    <lineage>
        <taxon>Bacteria</taxon>
        <taxon>Pseudomonadati</taxon>
        <taxon>Bacteroidota</taxon>
        <taxon>Flavobacteriia</taxon>
        <taxon>Flavobacteriales</taxon>
        <taxon>Flavobacteriaceae</taxon>
        <taxon>Thalassobellus</taxon>
    </lineage>
</organism>
<protein>
    <submittedName>
        <fullName evidence="1">Uncharacterized protein</fullName>
    </submittedName>
</protein>
<evidence type="ECO:0000313" key="1">
    <source>
        <dbReference type="EMBL" id="WNH10015.1"/>
    </source>
</evidence>
<dbReference type="RefSeq" id="WP_415866364.1">
    <property type="nucleotide sequence ID" value="NZ_CP134537.1"/>
</dbReference>
<proteinExistence type="predicted"/>
<dbReference type="Proteomes" id="UP001302806">
    <property type="component" value="Chromosome"/>
</dbReference>
<reference evidence="1 2" key="1">
    <citation type="submission" date="2023-09" db="EMBL/GenBank/DDBJ databases">
        <title>Thalassobella suaedae gen. nov., sp. nov., a marine bacterium of the family Flavobacteriaceae isolated from a halophyte Suaeda japonica.</title>
        <authorList>
            <person name="Lee S.Y."/>
            <person name="Hwang C.Y."/>
        </authorList>
    </citation>
    <scope>NUCLEOTIDE SEQUENCE [LARGE SCALE GENOMIC DNA]</scope>
    <source>
        <strain evidence="1 2">HL-DH14</strain>
    </source>
</reference>
<gene>
    <name evidence="1" type="ORF">RHP51_04780</name>
</gene>
<accession>A0ABY9XVP3</accession>
<name>A0ABY9XVP3_9FLAO</name>
<sequence>MRLEINLDKEETDIEFSNEQLIEYVEYTLGLISTMKISNPFYENPDLFELIVDSVVVQ</sequence>
<dbReference type="EMBL" id="CP134537">
    <property type="protein sequence ID" value="WNH10015.1"/>
    <property type="molecule type" value="Genomic_DNA"/>
</dbReference>